<evidence type="ECO:0000313" key="4">
    <source>
        <dbReference type="Proteomes" id="UP000653472"/>
    </source>
</evidence>
<dbReference type="InterPro" id="IPR011234">
    <property type="entry name" value="Fumarylacetoacetase-like_C"/>
</dbReference>
<comment type="caution">
    <text evidence="3">The sequence shown here is derived from an EMBL/GenBank/DDBJ whole genome shotgun (WGS) entry which is preliminary data.</text>
</comment>
<dbReference type="PANTHER" id="PTHR11820:SF7">
    <property type="entry name" value="ACYLPYRUVASE FAHD1, MITOCHONDRIAL"/>
    <property type="match status" value="1"/>
</dbReference>
<dbReference type="PANTHER" id="PTHR11820">
    <property type="entry name" value="ACYLPYRUVASE"/>
    <property type="match status" value="1"/>
</dbReference>
<name>A0A970BBQ3_9GAMM</name>
<keyword evidence="3" id="KW-0378">Hydrolase</keyword>
<protein>
    <submittedName>
        <fullName evidence="3">Fumarylacetoacetate hydrolase family protein</fullName>
    </submittedName>
</protein>
<proteinExistence type="predicted"/>
<dbReference type="Pfam" id="PF01557">
    <property type="entry name" value="FAA_hydrolase"/>
    <property type="match status" value="1"/>
</dbReference>
<dbReference type="GO" id="GO:0046872">
    <property type="term" value="F:metal ion binding"/>
    <property type="evidence" value="ECO:0007669"/>
    <property type="project" value="UniProtKB-KW"/>
</dbReference>
<reference evidence="3" key="1">
    <citation type="submission" date="2020-03" db="EMBL/GenBank/DDBJ databases">
        <title>Solimonas marina sp. nov., isolated from deep seawater of the Pacific Ocean.</title>
        <authorList>
            <person name="Liu X."/>
            <person name="Lai Q."/>
            <person name="Sun F."/>
            <person name="Gai Y."/>
            <person name="Li G."/>
            <person name="Shao Z."/>
        </authorList>
    </citation>
    <scope>NUCLEOTIDE SEQUENCE</scope>
    <source>
        <strain evidence="3">C16B3</strain>
    </source>
</reference>
<evidence type="ECO:0000256" key="1">
    <source>
        <dbReference type="ARBA" id="ARBA00022723"/>
    </source>
</evidence>
<keyword evidence="1" id="KW-0479">Metal-binding</keyword>
<dbReference type="RefSeq" id="WP_168150006.1">
    <property type="nucleotide sequence ID" value="NZ_JAAVXB010000019.1"/>
</dbReference>
<dbReference type="Proteomes" id="UP000653472">
    <property type="component" value="Unassembled WGS sequence"/>
</dbReference>
<dbReference type="InterPro" id="IPR036663">
    <property type="entry name" value="Fumarylacetoacetase_C_sf"/>
</dbReference>
<dbReference type="Gene3D" id="3.90.850.10">
    <property type="entry name" value="Fumarylacetoacetase-like, C-terminal domain"/>
    <property type="match status" value="1"/>
</dbReference>
<dbReference type="GO" id="GO:0018773">
    <property type="term" value="F:acetylpyruvate hydrolase activity"/>
    <property type="evidence" value="ECO:0007669"/>
    <property type="project" value="TreeGrafter"/>
</dbReference>
<organism evidence="3 4">
    <name type="scientific">Solimonas marina</name>
    <dbReference type="NCBI Taxonomy" id="2714601"/>
    <lineage>
        <taxon>Bacteria</taxon>
        <taxon>Pseudomonadati</taxon>
        <taxon>Pseudomonadota</taxon>
        <taxon>Gammaproteobacteria</taxon>
        <taxon>Nevskiales</taxon>
        <taxon>Nevskiaceae</taxon>
        <taxon>Solimonas</taxon>
    </lineage>
</organism>
<accession>A0A970BBQ3</accession>
<gene>
    <name evidence="3" type="ORF">G7Y82_20510</name>
</gene>
<dbReference type="EMBL" id="JAAVXB010000019">
    <property type="protein sequence ID" value="NKF24696.1"/>
    <property type="molecule type" value="Genomic_DNA"/>
</dbReference>
<dbReference type="AlphaFoldDB" id="A0A970BBQ3"/>
<feature type="domain" description="Fumarylacetoacetase-like C-terminal" evidence="2">
    <location>
        <begin position="7"/>
        <end position="203"/>
    </location>
</feature>
<keyword evidence="4" id="KW-1185">Reference proteome</keyword>
<evidence type="ECO:0000313" key="3">
    <source>
        <dbReference type="EMBL" id="NKF24696.1"/>
    </source>
</evidence>
<dbReference type="SUPFAM" id="SSF56529">
    <property type="entry name" value="FAH"/>
    <property type="match status" value="1"/>
</dbReference>
<evidence type="ECO:0000259" key="2">
    <source>
        <dbReference type="Pfam" id="PF01557"/>
    </source>
</evidence>
<sequence>MDSVNRIFCIGKNYAEHVAELAHLGHAPDGDCVVFLKPASAIVEEGQTIALPKGRGSIHHEAELVVQLTGGGRDITMEEALECVAGMTLGLDLTLRDLQTELKRKGKPWELAKAFDGSAPLGDFKPYLAHDLQALEFTCHVNGQLRQHGHTRDMLFPVAQQIRILSQTWSLEPGDIIYTGTPAGVGPLEPGDQVVLESPSIGRFSWSCT</sequence>